<proteinExistence type="predicted"/>
<gene>
    <name evidence="1" type="ordered locus">MTR_4g039790</name>
</gene>
<reference evidence="2" key="3">
    <citation type="submission" date="2015-04" db="UniProtKB">
        <authorList>
            <consortium name="EnsemblPlants"/>
        </authorList>
    </citation>
    <scope>IDENTIFICATION</scope>
    <source>
        <strain evidence="2">cv. Jemalong A17</strain>
    </source>
</reference>
<evidence type="ECO:0000313" key="1">
    <source>
        <dbReference type="EMBL" id="AES87995.1"/>
    </source>
</evidence>
<reference evidence="1 3" key="2">
    <citation type="journal article" date="2014" name="BMC Genomics">
        <title>An improved genome release (version Mt4.0) for the model legume Medicago truncatula.</title>
        <authorList>
            <person name="Tang H."/>
            <person name="Krishnakumar V."/>
            <person name="Bidwell S."/>
            <person name="Rosen B."/>
            <person name="Chan A."/>
            <person name="Zhou S."/>
            <person name="Gentzbittel L."/>
            <person name="Childs K.L."/>
            <person name="Yandell M."/>
            <person name="Gundlach H."/>
            <person name="Mayer K.F."/>
            <person name="Schwartz D.C."/>
            <person name="Town C.D."/>
        </authorList>
    </citation>
    <scope>GENOME REANNOTATION</scope>
    <source>
        <strain evidence="2 3">cv. Jemalong A17</strain>
    </source>
</reference>
<reference evidence="1 3" key="1">
    <citation type="journal article" date="2011" name="Nature">
        <title>The Medicago genome provides insight into the evolution of rhizobial symbioses.</title>
        <authorList>
            <person name="Young N.D."/>
            <person name="Debelle F."/>
            <person name="Oldroyd G.E."/>
            <person name="Geurts R."/>
            <person name="Cannon S.B."/>
            <person name="Udvardi M.K."/>
            <person name="Benedito V.A."/>
            <person name="Mayer K.F."/>
            <person name="Gouzy J."/>
            <person name="Schoof H."/>
            <person name="Van de Peer Y."/>
            <person name="Proost S."/>
            <person name="Cook D.R."/>
            <person name="Meyers B.C."/>
            <person name="Spannagl M."/>
            <person name="Cheung F."/>
            <person name="De Mita S."/>
            <person name="Krishnakumar V."/>
            <person name="Gundlach H."/>
            <person name="Zhou S."/>
            <person name="Mudge J."/>
            <person name="Bharti A.K."/>
            <person name="Murray J.D."/>
            <person name="Naoumkina M.A."/>
            <person name="Rosen B."/>
            <person name="Silverstein K.A."/>
            <person name="Tang H."/>
            <person name="Rombauts S."/>
            <person name="Zhao P.X."/>
            <person name="Zhou P."/>
            <person name="Barbe V."/>
            <person name="Bardou P."/>
            <person name="Bechner M."/>
            <person name="Bellec A."/>
            <person name="Berger A."/>
            <person name="Berges H."/>
            <person name="Bidwell S."/>
            <person name="Bisseling T."/>
            <person name="Choisne N."/>
            <person name="Couloux A."/>
            <person name="Denny R."/>
            <person name="Deshpande S."/>
            <person name="Dai X."/>
            <person name="Doyle J.J."/>
            <person name="Dudez A.M."/>
            <person name="Farmer A.D."/>
            <person name="Fouteau S."/>
            <person name="Franken C."/>
            <person name="Gibelin C."/>
            <person name="Gish J."/>
            <person name="Goldstein S."/>
            <person name="Gonzalez A.J."/>
            <person name="Green P.J."/>
            <person name="Hallab A."/>
            <person name="Hartog M."/>
            <person name="Hua A."/>
            <person name="Humphray S.J."/>
            <person name="Jeong D.H."/>
            <person name="Jing Y."/>
            <person name="Jocker A."/>
            <person name="Kenton S.M."/>
            <person name="Kim D.J."/>
            <person name="Klee K."/>
            <person name="Lai H."/>
            <person name="Lang C."/>
            <person name="Lin S."/>
            <person name="Macmil S.L."/>
            <person name="Magdelenat G."/>
            <person name="Matthews L."/>
            <person name="McCorrison J."/>
            <person name="Monaghan E.L."/>
            <person name="Mun J.H."/>
            <person name="Najar F.Z."/>
            <person name="Nicholson C."/>
            <person name="Noirot C."/>
            <person name="O'Bleness M."/>
            <person name="Paule C.R."/>
            <person name="Poulain J."/>
            <person name="Prion F."/>
            <person name="Qin B."/>
            <person name="Qu C."/>
            <person name="Retzel E.F."/>
            <person name="Riddle C."/>
            <person name="Sallet E."/>
            <person name="Samain S."/>
            <person name="Samson N."/>
            <person name="Sanders I."/>
            <person name="Saurat O."/>
            <person name="Scarpelli C."/>
            <person name="Schiex T."/>
            <person name="Segurens B."/>
            <person name="Severin A.J."/>
            <person name="Sherrier D.J."/>
            <person name="Shi R."/>
            <person name="Sims S."/>
            <person name="Singer S.R."/>
            <person name="Sinharoy S."/>
            <person name="Sterck L."/>
            <person name="Viollet A."/>
            <person name="Wang B.B."/>
            <person name="Wang K."/>
            <person name="Wang M."/>
            <person name="Wang X."/>
            <person name="Warfsmann J."/>
            <person name="Weissenbach J."/>
            <person name="White D.D."/>
            <person name="White J.D."/>
            <person name="Wiley G.B."/>
            <person name="Wincker P."/>
            <person name="Xing Y."/>
            <person name="Yang L."/>
            <person name="Yao Z."/>
            <person name="Ying F."/>
            <person name="Zhai J."/>
            <person name="Zhou L."/>
            <person name="Zuber A."/>
            <person name="Denarie J."/>
            <person name="Dixon R.A."/>
            <person name="May G.D."/>
            <person name="Schwartz D.C."/>
            <person name="Rogers J."/>
            <person name="Quetier F."/>
            <person name="Town C.D."/>
            <person name="Roe B.A."/>
        </authorList>
    </citation>
    <scope>NUCLEOTIDE SEQUENCE [LARGE SCALE GENOMIC DNA]</scope>
    <source>
        <strain evidence="1">A17</strain>
        <strain evidence="2 3">cv. Jemalong A17</strain>
    </source>
</reference>
<evidence type="ECO:0000313" key="3">
    <source>
        <dbReference type="Proteomes" id="UP000002051"/>
    </source>
</evidence>
<dbReference type="EnsemblPlants" id="AES87995">
    <property type="protein sequence ID" value="AES87995"/>
    <property type="gene ID" value="MTR_4g039790"/>
</dbReference>
<name>G7JUL9_MEDTR</name>
<accession>G7JUL9</accession>
<dbReference type="EMBL" id="CM001220">
    <property type="protein sequence ID" value="AES87995.1"/>
    <property type="molecule type" value="Genomic_DNA"/>
</dbReference>
<sequence length="82" mass="9187">MQLISPISSFVGENMQNSISVISEVSSENFPDSNCRQETKAFLWRVKKENKTKAPLIAAPGDHNALVLIILAFRHSQFKDLV</sequence>
<protein>
    <submittedName>
        <fullName evidence="1 2">Uncharacterized protein</fullName>
    </submittedName>
</protein>
<organism evidence="1 3">
    <name type="scientific">Medicago truncatula</name>
    <name type="common">Barrel medic</name>
    <name type="synonym">Medicago tribuloides</name>
    <dbReference type="NCBI Taxonomy" id="3880"/>
    <lineage>
        <taxon>Eukaryota</taxon>
        <taxon>Viridiplantae</taxon>
        <taxon>Streptophyta</taxon>
        <taxon>Embryophyta</taxon>
        <taxon>Tracheophyta</taxon>
        <taxon>Spermatophyta</taxon>
        <taxon>Magnoliopsida</taxon>
        <taxon>eudicotyledons</taxon>
        <taxon>Gunneridae</taxon>
        <taxon>Pentapetalae</taxon>
        <taxon>rosids</taxon>
        <taxon>fabids</taxon>
        <taxon>Fabales</taxon>
        <taxon>Fabaceae</taxon>
        <taxon>Papilionoideae</taxon>
        <taxon>50 kb inversion clade</taxon>
        <taxon>NPAAA clade</taxon>
        <taxon>Hologalegina</taxon>
        <taxon>IRL clade</taxon>
        <taxon>Trifolieae</taxon>
        <taxon>Medicago</taxon>
    </lineage>
</organism>
<dbReference type="HOGENOM" id="CLU_2561763_0_0_1"/>
<dbReference type="Proteomes" id="UP000002051">
    <property type="component" value="Chromosome 4"/>
</dbReference>
<keyword evidence="3" id="KW-1185">Reference proteome</keyword>
<dbReference type="AlphaFoldDB" id="G7JUL9"/>
<dbReference type="PaxDb" id="3880-AES87995"/>
<evidence type="ECO:0000313" key="2">
    <source>
        <dbReference type="EnsemblPlants" id="AES87995"/>
    </source>
</evidence>